<accession>A0A0E3Z9N7</accession>
<organism evidence="1">
    <name type="scientific">Amycolatopsis sp. SANK 60206</name>
    <dbReference type="NCBI Taxonomy" id="1642649"/>
    <lineage>
        <taxon>Bacteria</taxon>
        <taxon>Bacillati</taxon>
        <taxon>Actinomycetota</taxon>
        <taxon>Actinomycetes</taxon>
        <taxon>Pseudonocardiales</taxon>
        <taxon>Pseudonocardiaceae</taxon>
        <taxon>Amycolatopsis</taxon>
    </lineage>
</organism>
<evidence type="ECO:0000313" key="1">
    <source>
        <dbReference type="EMBL" id="AKC92669.1"/>
    </source>
</evidence>
<dbReference type="SUPFAM" id="SSF54001">
    <property type="entry name" value="Cysteine proteinases"/>
    <property type="match status" value="1"/>
</dbReference>
<reference evidence="1" key="1">
    <citation type="journal article" date="2015" name="J. Biol. Chem.">
        <title>The biosynthesis of capuramycin-type antibiotics: identification of the A-102395 biosynthetic gene cluster, mechanism of self-resistance, and formation of uridine-5'-carboxamide.</title>
        <authorList>
            <person name="Cai W."/>
            <person name="Goswami A."/>
            <person name="Yang Z."/>
            <person name="Liu X."/>
            <person name="Green K.D."/>
            <person name="Barnard-Britson S."/>
            <person name="Baba S."/>
            <person name="Funabashi M."/>
            <person name="Nonaka K."/>
            <person name="Sunkara M."/>
            <person name="Morris A.J."/>
            <person name="Spork A.P."/>
            <person name="Ducho C."/>
            <person name="Garneau-Tsodikova S."/>
            <person name="Thorson J.S."/>
            <person name="Van Lanen S.G."/>
        </authorList>
    </citation>
    <scope>NUCLEOTIDE SEQUENCE</scope>
    <source>
        <strain evidence="1">SANK 60206</strain>
    </source>
</reference>
<proteinExistence type="predicted"/>
<protein>
    <submittedName>
        <fullName evidence="1">Putative MitI transglutaminase</fullName>
    </submittedName>
</protein>
<sequence>MRTVGDQYRDFSVVRGDLRHQYGVGDVLAEELLDLGLPHRRSDGELLFDPLDLANVSADLDLECPERVLLRRWSRSLDAGIQNERGTYKIQLNWQCPAPGHDGSCQYSAGPIAAPLRPGDPSALFTGDSLVARAEPLYQAHEFGSSLDEVVAAARSLTFHRIPEAFVDDLGYLADTGLADCRLANLYLRSLAEKAGFEARPAAGLLVGVPFPARHVWFEVRVGDWWQPADPFFLHTLACWGIIRGEQWPLNHSPRNVLVRLATLPTVGGPLIFHDGQPVPVRIMARWMPASAG</sequence>
<dbReference type="InterPro" id="IPR038765">
    <property type="entry name" value="Papain-like_cys_pep_sf"/>
</dbReference>
<name>A0A0E3Z9N7_9PSEU</name>
<dbReference type="EMBL" id="KP995196">
    <property type="protein sequence ID" value="AKC92669.1"/>
    <property type="molecule type" value="Genomic_DNA"/>
</dbReference>
<dbReference type="AlphaFoldDB" id="A0A0E3Z9N7"/>